<dbReference type="OrthoDB" id="9810918at2"/>
<evidence type="ECO:0000313" key="5">
    <source>
        <dbReference type="EMBL" id="KZB96074.1"/>
    </source>
</evidence>
<feature type="domain" description="TPM" evidence="4">
    <location>
        <begin position="39"/>
        <end position="162"/>
    </location>
</feature>
<keyword evidence="2" id="KW-0472">Membrane</keyword>
<keyword evidence="6" id="KW-1185">Reference proteome</keyword>
<dbReference type="AlphaFoldDB" id="A0A175Y5H6"/>
<evidence type="ECO:0000259" key="4">
    <source>
        <dbReference type="Pfam" id="PF04536"/>
    </source>
</evidence>
<dbReference type="STRING" id="621456.BJP26_06620"/>
<keyword evidence="2" id="KW-0812">Transmembrane</keyword>
<sequence>MALVTRAAIVWRAALLLLAASLMLAPATAQTFPKFTGLVVDAANVLPPETKAALTQKLEALQKDTKRQLVVATIPDLQGDTIEDYGYKLGRSWGVGLRDVNNGAILIVAPNQRKVRIEVGRGLEPFITDALSSVIINQDVIPRFKAGDMPGGITAGVDALDKQLRASPEEQQARLDAAAKQFDQIHQRSAERRSGGGGVPFGLIIWAVILLFVLVPLIIGRRRSAGPWGRRYDDGGGSALPIVLWGIANEIGRSSGDRGGGWGGGGSSGGSDGSWGGGGFTGGGGGDFGGGGASGDW</sequence>
<evidence type="ECO:0000256" key="2">
    <source>
        <dbReference type="SAM" id="Phobius"/>
    </source>
</evidence>
<dbReference type="Gene3D" id="3.10.310.50">
    <property type="match status" value="1"/>
</dbReference>
<feature type="signal peptide" evidence="3">
    <location>
        <begin position="1"/>
        <end position="29"/>
    </location>
</feature>
<feature type="transmembrane region" description="Helical" evidence="2">
    <location>
        <begin position="198"/>
        <end position="220"/>
    </location>
</feature>
<feature type="compositionally biased region" description="Gly residues" evidence="1">
    <location>
        <begin position="257"/>
        <end position="297"/>
    </location>
</feature>
<feature type="chain" id="PRO_5044292181" evidence="3">
    <location>
        <begin position="30"/>
        <end position="297"/>
    </location>
</feature>
<feature type="region of interest" description="Disordered" evidence="1">
    <location>
        <begin position="256"/>
        <end position="297"/>
    </location>
</feature>
<dbReference type="Proteomes" id="UP000078460">
    <property type="component" value="Unassembled WGS sequence"/>
</dbReference>
<dbReference type="RefSeq" id="WP_018250493.1">
    <property type="nucleotide sequence ID" value="NZ_CP017578.1"/>
</dbReference>
<proteinExistence type="predicted"/>
<evidence type="ECO:0000313" key="6">
    <source>
        <dbReference type="Proteomes" id="UP000078460"/>
    </source>
</evidence>
<dbReference type="GeneID" id="93796399"/>
<evidence type="ECO:0000256" key="3">
    <source>
        <dbReference type="SAM" id="SignalP"/>
    </source>
</evidence>
<evidence type="ECO:0000256" key="1">
    <source>
        <dbReference type="SAM" id="MobiDB-lite"/>
    </source>
</evidence>
<dbReference type="InterPro" id="IPR007621">
    <property type="entry name" value="TPM_dom"/>
</dbReference>
<name>A0A175Y5H6_9SPHN</name>
<dbReference type="PANTHER" id="PTHR30373">
    <property type="entry name" value="UPF0603 PROTEIN YGCG"/>
    <property type="match status" value="1"/>
</dbReference>
<reference evidence="5" key="1">
    <citation type="submission" date="2016-03" db="EMBL/GenBank/DDBJ databases">
        <title>Sphingomonas melonis TY, whole genome shotgun sequencing.</title>
        <authorList>
            <person name="Wang H."/>
            <person name="Zhu P."/>
        </authorList>
    </citation>
    <scope>NUCLEOTIDE SEQUENCE [LARGE SCALE GENOMIC DNA]</scope>
    <source>
        <strain evidence="5">TY</strain>
    </source>
</reference>
<keyword evidence="3" id="KW-0732">Signal</keyword>
<accession>A0A175Y5H6</accession>
<dbReference type="Pfam" id="PF04536">
    <property type="entry name" value="TPM_phosphatase"/>
    <property type="match status" value="1"/>
</dbReference>
<gene>
    <name evidence="5" type="ORF">AVM11_14655</name>
</gene>
<organism evidence="5 6">
    <name type="scientific">Sphingomonas melonis TY</name>
    <dbReference type="NCBI Taxonomy" id="621456"/>
    <lineage>
        <taxon>Bacteria</taxon>
        <taxon>Pseudomonadati</taxon>
        <taxon>Pseudomonadota</taxon>
        <taxon>Alphaproteobacteria</taxon>
        <taxon>Sphingomonadales</taxon>
        <taxon>Sphingomonadaceae</taxon>
        <taxon>Sphingomonas</taxon>
    </lineage>
</organism>
<dbReference type="KEGG" id="smy:BJP26_06620"/>
<comment type="caution">
    <text evidence="5">The sequence shown here is derived from an EMBL/GenBank/DDBJ whole genome shotgun (WGS) entry which is preliminary data.</text>
</comment>
<keyword evidence="2" id="KW-1133">Transmembrane helix</keyword>
<dbReference type="EMBL" id="LQCK02000006">
    <property type="protein sequence ID" value="KZB96074.1"/>
    <property type="molecule type" value="Genomic_DNA"/>
</dbReference>
<protein>
    <submittedName>
        <fullName evidence="5">Methanol dehydrogenase</fullName>
    </submittedName>
</protein>
<dbReference type="PANTHER" id="PTHR30373:SF2">
    <property type="entry name" value="UPF0603 PROTEIN YGCG"/>
    <property type="match status" value="1"/>
</dbReference>